<name>B9XLR6_PEDPL</name>
<keyword evidence="2 6" id="KW-0378">Hydrolase</keyword>
<evidence type="ECO:0000256" key="6">
    <source>
        <dbReference type="PROSITE-ProRule" id="PRU00560"/>
    </source>
</evidence>
<keyword evidence="3 6" id="KW-0347">Helicase</keyword>
<dbReference type="PANTHER" id="PTHR11070:SF2">
    <property type="entry name" value="ATP-DEPENDENT DNA HELICASE SRS2"/>
    <property type="match status" value="1"/>
</dbReference>
<evidence type="ECO:0000313" key="8">
    <source>
        <dbReference type="EMBL" id="EEF59173.1"/>
    </source>
</evidence>
<sequence length="641" mass="71215">MITKTESLNETIDNHADVEIDGCLDLDKPTSFFLFAGAGSGKTRSLVKAIRGLRERSGIRMRLRGQQIAVITYTNAACDEITRRLEFDPLICVKTIHSFVWDLIQGFNTDIRKWLKVSLTEEIRTIQEEHTKGRSGTKAAADREQKIVALQKRLDLLDGLSGFVYSPTGENRTRGSLNHAEVIKIGAAFLKTKPLMQELLISKFPVLLIDESQDTSKLLMEAFFAVQAAHDNSFCLGLIGDTMQRIYSDGKVDLGRNLPADWKKPSKVINHRCPHRVVKLINKIRSSAAIDDQQQKARTEASEGHVRFFIVPSLDVNKSECEEQVRKRMAATTGDNEWLRLDGVKVLTLEHHMAAQRLGFAEMFRQLDGVADYKTGLRDGSLPLLRFFSEIVLPLVTAKREGNEFAVAALMRQNSPLLSREALFEIGTNQAAQVKAAKTGVEALLALFTGGAQPTFLAVLNSIADTKLFTIPESLLPFVSDKAASEPTSSETEEADEEESATKTLVAVRAFLDTPFQQIKPYADYVLGDSWFATHQGVKGLEFPRVLVIMDDEGAGGFLFGFEKLFGAKEKSSSDIRNEQDGKETSVDRTRRLFYVTCSRSQNSLALVAYSANAKMVQATLIEQGWFEQLEIELLSLPAVA</sequence>
<dbReference type="GO" id="GO:0005524">
    <property type="term" value="F:ATP binding"/>
    <property type="evidence" value="ECO:0007669"/>
    <property type="project" value="UniProtKB-UniRule"/>
</dbReference>
<dbReference type="Proteomes" id="UP000003688">
    <property type="component" value="Unassembled WGS sequence"/>
</dbReference>
<dbReference type="GO" id="GO:0016787">
    <property type="term" value="F:hydrolase activity"/>
    <property type="evidence" value="ECO:0007669"/>
    <property type="project" value="UniProtKB-UniRule"/>
</dbReference>
<evidence type="ECO:0000256" key="2">
    <source>
        <dbReference type="ARBA" id="ARBA00022801"/>
    </source>
</evidence>
<dbReference type="InterPro" id="IPR000212">
    <property type="entry name" value="DNA_helicase_UvrD/REP"/>
</dbReference>
<evidence type="ECO:0000256" key="1">
    <source>
        <dbReference type="ARBA" id="ARBA00022741"/>
    </source>
</evidence>
<evidence type="ECO:0000313" key="9">
    <source>
        <dbReference type="Proteomes" id="UP000003688"/>
    </source>
</evidence>
<dbReference type="PANTHER" id="PTHR11070">
    <property type="entry name" value="UVRD / RECB / PCRA DNA HELICASE FAMILY MEMBER"/>
    <property type="match status" value="1"/>
</dbReference>
<evidence type="ECO:0000259" key="7">
    <source>
        <dbReference type="PROSITE" id="PS51198"/>
    </source>
</evidence>
<protein>
    <recommendedName>
        <fullName evidence="5">DNA 3'-5' helicase II</fullName>
    </recommendedName>
</protein>
<dbReference type="Gene3D" id="3.40.50.300">
    <property type="entry name" value="P-loop containing nucleotide triphosphate hydrolases"/>
    <property type="match status" value="2"/>
</dbReference>
<comment type="caution">
    <text evidence="8">The sequence shown here is derived from an EMBL/GenBank/DDBJ whole genome shotgun (WGS) entry which is preliminary data.</text>
</comment>
<dbReference type="PROSITE" id="PS51198">
    <property type="entry name" value="UVRD_HELICASE_ATP_BIND"/>
    <property type="match status" value="1"/>
</dbReference>
<dbReference type="SUPFAM" id="SSF52540">
    <property type="entry name" value="P-loop containing nucleoside triphosphate hydrolases"/>
    <property type="match status" value="1"/>
</dbReference>
<dbReference type="GO" id="GO:0043138">
    <property type="term" value="F:3'-5' DNA helicase activity"/>
    <property type="evidence" value="ECO:0007669"/>
    <property type="project" value="TreeGrafter"/>
</dbReference>
<evidence type="ECO:0000256" key="4">
    <source>
        <dbReference type="ARBA" id="ARBA00022840"/>
    </source>
</evidence>
<dbReference type="InterPro" id="IPR014016">
    <property type="entry name" value="UvrD-like_ATP-bd"/>
</dbReference>
<gene>
    <name evidence="8" type="ORF">Cflav_PD2378</name>
</gene>
<dbReference type="InterPro" id="IPR027417">
    <property type="entry name" value="P-loop_NTPase"/>
</dbReference>
<evidence type="ECO:0000256" key="5">
    <source>
        <dbReference type="ARBA" id="ARBA00034923"/>
    </source>
</evidence>
<dbReference type="STRING" id="320771.Cflav_PD2378"/>
<dbReference type="EMBL" id="ABOX02000031">
    <property type="protein sequence ID" value="EEF59173.1"/>
    <property type="molecule type" value="Genomic_DNA"/>
</dbReference>
<keyword evidence="4 6" id="KW-0067">ATP-binding</keyword>
<dbReference type="GO" id="GO:0003677">
    <property type="term" value="F:DNA binding"/>
    <property type="evidence" value="ECO:0007669"/>
    <property type="project" value="InterPro"/>
</dbReference>
<dbReference type="GO" id="GO:0000725">
    <property type="term" value="P:recombinational repair"/>
    <property type="evidence" value="ECO:0007669"/>
    <property type="project" value="TreeGrafter"/>
</dbReference>
<feature type="binding site" evidence="6">
    <location>
        <begin position="36"/>
        <end position="43"/>
    </location>
    <ligand>
        <name>ATP</name>
        <dbReference type="ChEBI" id="CHEBI:30616"/>
    </ligand>
</feature>
<organism evidence="8 9">
    <name type="scientific">Pedosphaera parvula (strain Ellin514)</name>
    <dbReference type="NCBI Taxonomy" id="320771"/>
    <lineage>
        <taxon>Bacteria</taxon>
        <taxon>Pseudomonadati</taxon>
        <taxon>Verrucomicrobiota</taxon>
        <taxon>Pedosphaerae</taxon>
        <taxon>Pedosphaerales</taxon>
        <taxon>Pedosphaeraceae</taxon>
        <taxon>Pedosphaera</taxon>
    </lineage>
</organism>
<evidence type="ECO:0000256" key="3">
    <source>
        <dbReference type="ARBA" id="ARBA00022806"/>
    </source>
</evidence>
<dbReference type="Pfam" id="PF13245">
    <property type="entry name" value="AAA_19"/>
    <property type="match status" value="1"/>
</dbReference>
<accession>B9XLR6</accession>
<proteinExistence type="predicted"/>
<dbReference type="RefSeq" id="WP_007416755.1">
    <property type="nucleotide sequence ID" value="NZ_ABOX02000031.1"/>
</dbReference>
<feature type="domain" description="UvrD-like helicase ATP-binding" evidence="7">
    <location>
        <begin position="15"/>
        <end position="287"/>
    </location>
</feature>
<reference evidence="8 9" key="1">
    <citation type="journal article" date="2011" name="J. Bacteriol.">
        <title>Genome sequence of 'Pedosphaera parvula' Ellin514, an aerobic Verrucomicrobial isolate from pasture soil.</title>
        <authorList>
            <person name="Kant R."/>
            <person name="van Passel M.W."/>
            <person name="Sangwan P."/>
            <person name="Palva A."/>
            <person name="Lucas S."/>
            <person name="Copeland A."/>
            <person name="Lapidus A."/>
            <person name="Glavina Del Rio T."/>
            <person name="Dalin E."/>
            <person name="Tice H."/>
            <person name="Bruce D."/>
            <person name="Goodwin L."/>
            <person name="Pitluck S."/>
            <person name="Chertkov O."/>
            <person name="Larimer F.W."/>
            <person name="Land M.L."/>
            <person name="Hauser L."/>
            <person name="Brettin T.S."/>
            <person name="Detter J.C."/>
            <person name="Han S."/>
            <person name="de Vos W.M."/>
            <person name="Janssen P.H."/>
            <person name="Smidt H."/>
        </authorList>
    </citation>
    <scope>NUCLEOTIDE SEQUENCE [LARGE SCALE GENOMIC DNA]</scope>
    <source>
        <strain evidence="8 9">Ellin514</strain>
    </source>
</reference>
<keyword evidence="9" id="KW-1185">Reference proteome</keyword>
<dbReference type="AlphaFoldDB" id="B9XLR6"/>
<dbReference type="OrthoDB" id="1100019at2"/>
<keyword evidence="1 6" id="KW-0547">Nucleotide-binding</keyword>